<dbReference type="Proteomes" id="UP000001025">
    <property type="component" value="Chromosome"/>
</dbReference>
<evidence type="ECO:0000313" key="1">
    <source>
        <dbReference type="EMBL" id="CAD73963.1"/>
    </source>
</evidence>
<accession>Q7US34</accession>
<dbReference type="EMBL" id="BX294140">
    <property type="protein sequence ID" value="CAD73963.1"/>
    <property type="molecule type" value="Genomic_DNA"/>
</dbReference>
<dbReference type="InParanoid" id="Q7US34"/>
<reference evidence="1 2" key="1">
    <citation type="journal article" date="2003" name="Proc. Natl. Acad. Sci. U.S.A.">
        <title>Complete genome sequence of the marine planctomycete Pirellula sp. strain 1.</title>
        <authorList>
            <person name="Gloeckner F.O."/>
            <person name="Kube M."/>
            <person name="Bauer M."/>
            <person name="Teeling H."/>
            <person name="Lombardot T."/>
            <person name="Ludwig W."/>
            <person name="Gade D."/>
            <person name="Beck A."/>
            <person name="Borzym K."/>
            <person name="Heitmann K."/>
            <person name="Rabus R."/>
            <person name="Schlesner H."/>
            <person name="Amann R."/>
            <person name="Reinhardt R."/>
        </authorList>
    </citation>
    <scope>NUCLEOTIDE SEQUENCE [LARGE SCALE GENOMIC DNA]</scope>
    <source>
        <strain evidence="2">DSM 10527 / NCIMB 13988 / SH1</strain>
    </source>
</reference>
<protein>
    <submittedName>
        <fullName evidence="1">Uncharacterized protein</fullName>
    </submittedName>
</protein>
<dbReference type="STRING" id="243090.RB4735"/>
<evidence type="ECO:0000313" key="2">
    <source>
        <dbReference type="Proteomes" id="UP000001025"/>
    </source>
</evidence>
<dbReference type="KEGG" id="rba:RB4735"/>
<dbReference type="HOGENOM" id="CLU_2702344_0_0_0"/>
<proteinExistence type="predicted"/>
<dbReference type="EnsemblBacteria" id="CAD73963">
    <property type="protein sequence ID" value="CAD73963"/>
    <property type="gene ID" value="RB4735"/>
</dbReference>
<gene>
    <name evidence="1" type="ordered locus">RB4735</name>
</gene>
<name>Q7US34_RHOBA</name>
<sequence>MRFDAADSRIDKVHSCGESFTGESRVPSATSGFNENTMMRSGGIVAGVPNRSIASISPMTCCIVMMVAGLVAQ</sequence>
<dbReference type="AlphaFoldDB" id="Q7US34"/>
<keyword evidence="2" id="KW-1185">Reference proteome</keyword>
<organism evidence="1 2">
    <name type="scientific">Rhodopirellula baltica (strain DSM 10527 / NCIMB 13988 / SH1)</name>
    <dbReference type="NCBI Taxonomy" id="243090"/>
    <lineage>
        <taxon>Bacteria</taxon>
        <taxon>Pseudomonadati</taxon>
        <taxon>Planctomycetota</taxon>
        <taxon>Planctomycetia</taxon>
        <taxon>Pirellulales</taxon>
        <taxon>Pirellulaceae</taxon>
        <taxon>Rhodopirellula</taxon>
    </lineage>
</organism>